<dbReference type="RefSeq" id="WP_116524284.1">
    <property type="nucleotide sequence ID" value="NZ_QRDX01000005.1"/>
</dbReference>
<organism evidence="1 2">
    <name type="scientific">Seonamhaeicola aphaedonensis</name>
    <dbReference type="NCBI Taxonomy" id="1461338"/>
    <lineage>
        <taxon>Bacteria</taxon>
        <taxon>Pseudomonadati</taxon>
        <taxon>Bacteroidota</taxon>
        <taxon>Flavobacteriia</taxon>
        <taxon>Flavobacteriales</taxon>
        <taxon>Flavobacteriaceae</taxon>
    </lineage>
</organism>
<dbReference type="AlphaFoldDB" id="A0A3D9HEP9"/>
<keyword evidence="2" id="KW-1185">Reference proteome</keyword>
<protein>
    <submittedName>
        <fullName evidence="1">Putative membrane-anchored protein</fullName>
    </submittedName>
</protein>
<dbReference type="InterPro" id="IPR025833">
    <property type="entry name" value="GDYXXLXY"/>
</dbReference>
<accession>A0A3D9HEP9</accession>
<dbReference type="Pfam" id="PF14345">
    <property type="entry name" value="GDYXXLXY"/>
    <property type="match status" value="1"/>
</dbReference>
<evidence type="ECO:0000313" key="1">
    <source>
        <dbReference type="EMBL" id="RED47925.1"/>
    </source>
</evidence>
<dbReference type="Proteomes" id="UP000256629">
    <property type="component" value="Unassembled WGS sequence"/>
</dbReference>
<proteinExistence type="predicted"/>
<evidence type="ECO:0000313" key="2">
    <source>
        <dbReference type="Proteomes" id="UP000256629"/>
    </source>
</evidence>
<gene>
    <name evidence="1" type="ORF">DFQ02_105152</name>
</gene>
<reference evidence="1 2" key="1">
    <citation type="submission" date="2018-07" db="EMBL/GenBank/DDBJ databases">
        <title>Genomic Encyclopedia of Type Strains, Phase III (KMG-III): the genomes of soil and plant-associated and newly described type strains.</title>
        <authorList>
            <person name="Whitman W."/>
        </authorList>
    </citation>
    <scope>NUCLEOTIDE SEQUENCE [LARGE SCALE GENOMIC DNA]</scope>
    <source>
        <strain evidence="1 2">CECT 8487</strain>
    </source>
</reference>
<sequence length="189" mass="22205">MKSIYIFIIFLVVVTAQIFVPTQMILDREAVLNTGVPYKFKTRPIDPADPFRGKYIALRFKANKWSTIDSLWVRKEKVYVYLDTDSLGFAKIHSVSKEIQPEINKDFIEAKVDWYKEYNNELHVTYPFNRFYMEEGKAYDAEVVVRENQKNIENVYALVFVKNGESVLKDVIIDNMPLKDYVGKEPKQE</sequence>
<dbReference type="OrthoDB" id="4868247at2"/>
<name>A0A3D9HEP9_9FLAO</name>
<comment type="caution">
    <text evidence="1">The sequence shown here is derived from an EMBL/GenBank/DDBJ whole genome shotgun (WGS) entry which is preliminary data.</text>
</comment>
<dbReference type="EMBL" id="QRDX01000005">
    <property type="protein sequence ID" value="RED47925.1"/>
    <property type="molecule type" value="Genomic_DNA"/>
</dbReference>